<comment type="caution">
    <text evidence="2">The sequence shown here is derived from an EMBL/GenBank/DDBJ whole genome shotgun (WGS) entry which is preliminary data.</text>
</comment>
<keyword evidence="3" id="KW-1185">Reference proteome</keyword>
<reference evidence="2 3" key="1">
    <citation type="journal article" date="2021" name="Elife">
        <title>Chloroplast acquisition without the gene transfer in kleptoplastic sea slugs, Plakobranchus ocellatus.</title>
        <authorList>
            <person name="Maeda T."/>
            <person name="Takahashi S."/>
            <person name="Yoshida T."/>
            <person name="Shimamura S."/>
            <person name="Takaki Y."/>
            <person name="Nagai Y."/>
            <person name="Toyoda A."/>
            <person name="Suzuki Y."/>
            <person name="Arimoto A."/>
            <person name="Ishii H."/>
            <person name="Satoh N."/>
            <person name="Nishiyama T."/>
            <person name="Hasebe M."/>
            <person name="Maruyama T."/>
            <person name="Minagawa J."/>
            <person name="Obokata J."/>
            <person name="Shigenobu S."/>
        </authorList>
    </citation>
    <scope>NUCLEOTIDE SEQUENCE [LARGE SCALE GENOMIC DNA]</scope>
</reference>
<feature type="region of interest" description="Disordered" evidence="1">
    <location>
        <begin position="1"/>
        <end position="22"/>
    </location>
</feature>
<dbReference type="AlphaFoldDB" id="A0AAV4GJB5"/>
<organism evidence="2 3">
    <name type="scientific">Elysia marginata</name>
    <dbReference type="NCBI Taxonomy" id="1093978"/>
    <lineage>
        <taxon>Eukaryota</taxon>
        <taxon>Metazoa</taxon>
        <taxon>Spiralia</taxon>
        <taxon>Lophotrochozoa</taxon>
        <taxon>Mollusca</taxon>
        <taxon>Gastropoda</taxon>
        <taxon>Heterobranchia</taxon>
        <taxon>Euthyneura</taxon>
        <taxon>Panpulmonata</taxon>
        <taxon>Sacoglossa</taxon>
        <taxon>Placobranchoidea</taxon>
        <taxon>Plakobranchidae</taxon>
        <taxon>Elysia</taxon>
    </lineage>
</organism>
<evidence type="ECO:0000313" key="2">
    <source>
        <dbReference type="EMBL" id="GFR85150.1"/>
    </source>
</evidence>
<evidence type="ECO:0000256" key="1">
    <source>
        <dbReference type="SAM" id="MobiDB-lite"/>
    </source>
</evidence>
<accession>A0AAV4GJB5</accession>
<name>A0AAV4GJB5_9GAST</name>
<dbReference type="EMBL" id="BMAT01008446">
    <property type="protein sequence ID" value="GFR85150.1"/>
    <property type="molecule type" value="Genomic_DNA"/>
</dbReference>
<sequence length="92" mass="9759">MVSFTKAGGPHNFSHLKKPVASRHIRQSQGDLALSFTVGITNEAATGLAKNGYSVALSSRRVCSHTKKIVKGQVTAGGPRLLARNALMTRNS</sequence>
<protein>
    <submittedName>
        <fullName evidence="2">Uncharacterized protein</fullName>
    </submittedName>
</protein>
<gene>
    <name evidence="2" type="ORF">ElyMa_004166800</name>
</gene>
<dbReference type="Proteomes" id="UP000762676">
    <property type="component" value="Unassembled WGS sequence"/>
</dbReference>
<proteinExistence type="predicted"/>
<evidence type="ECO:0000313" key="3">
    <source>
        <dbReference type="Proteomes" id="UP000762676"/>
    </source>
</evidence>